<reference evidence="1 2" key="1">
    <citation type="submission" date="2018-01" db="EMBL/GenBank/DDBJ databases">
        <title>Species boundaries and ecological features among Paraburkholderia terrae DSMZ17804T, P. hospita DSMZ17164T and P. caribensis DSMZ13236T.</title>
        <authorList>
            <person name="Pratama A.A."/>
        </authorList>
    </citation>
    <scope>NUCLEOTIDE SEQUENCE [LARGE SCALE GENOMIC DNA]</scope>
    <source>
        <strain evidence="1 2">DSM 17804</strain>
    </source>
</reference>
<evidence type="ECO:0000313" key="1">
    <source>
        <dbReference type="EMBL" id="AUT58885.1"/>
    </source>
</evidence>
<accession>A0A2I8EH11</accession>
<organism evidence="1 2">
    <name type="scientific">Paraburkholderia terrae</name>
    <dbReference type="NCBI Taxonomy" id="311230"/>
    <lineage>
        <taxon>Bacteria</taxon>
        <taxon>Pseudomonadati</taxon>
        <taxon>Pseudomonadota</taxon>
        <taxon>Betaproteobacteria</taxon>
        <taxon>Burkholderiales</taxon>
        <taxon>Burkholderiaceae</taxon>
        <taxon>Paraburkholderia</taxon>
    </lineage>
</organism>
<gene>
    <name evidence="1" type="ORF">C2L65_04170</name>
</gene>
<protein>
    <submittedName>
        <fullName evidence="1">Uncharacterized protein</fullName>
    </submittedName>
</protein>
<dbReference type="RefSeq" id="WP_042306817.1">
    <property type="nucleotide sequence ID" value="NZ_CP026111.1"/>
</dbReference>
<dbReference type="KEGG" id="pter:C2L65_04170"/>
<name>A0A2I8EH11_9BURK</name>
<sequence length="177" mass="17334">MIASWGMLCRRAMGAARTTGAPRLATRLAVIAGLCAGGFAGAAFAQAANPGDIIVQREITPRIAYAPVPKDQDPVSARVSTFPAATFNPTMAQVASDADLTNAHGSTGLDRNVAGGAGLQAVTRILTGNTTNNNVALNSGGIGQPAPGVGGNISASVTGALAPLSTALGGALGGIGK</sequence>
<dbReference type="AlphaFoldDB" id="A0A2I8EH11"/>
<dbReference type="OrthoDB" id="9100059at2"/>
<evidence type="ECO:0000313" key="2">
    <source>
        <dbReference type="Proteomes" id="UP000243502"/>
    </source>
</evidence>
<proteinExistence type="predicted"/>
<dbReference type="EMBL" id="CP026111">
    <property type="protein sequence ID" value="AUT58885.1"/>
    <property type="molecule type" value="Genomic_DNA"/>
</dbReference>
<dbReference type="Proteomes" id="UP000243502">
    <property type="component" value="Chromosome 1"/>
</dbReference>